<accession>A0A0A8YIY7</accession>
<reference evidence="2" key="1">
    <citation type="submission" date="2014-09" db="EMBL/GenBank/DDBJ databases">
        <authorList>
            <person name="Magalhaes I.L.F."/>
            <person name="Oliveira U."/>
            <person name="Santos F.R."/>
            <person name="Vidigal T.H.D.A."/>
            <person name="Brescovit A.D."/>
            <person name="Santos A.J."/>
        </authorList>
    </citation>
    <scope>NUCLEOTIDE SEQUENCE</scope>
    <source>
        <tissue evidence="2">Shoot tissue taken approximately 20 cm above the soil surface</tissue>
    </source>
</reference>
<feature type="signal peptide" evidence="1">
    <location>
        <begin position="1"/>
        <end position="15"/>
    </location>
</feature>
<evidence type="ECO:0000313" key="2">
    <source>
        <dbReference type="EMBL" id="JAD25523.1"/>
    </source>
</evidence>
<keyword evidence="1" id="KW-0732">Signal</keyword>
<name>A0A0A8YIY7_ARUDO</name>
<dbReference type="EMBL" id="GBRH01272372">
    <property type="protein sequence ID" value="JAD25523.1"/>
    <property type="molecule type" value="Transcribed_RNA"/>
</dbReference>
<sequence length="33" mass="3688">MAITIVFAIVSCLGAQHTVIKYHSCITMWFESS</sequence>
<reference evidence="2" key="2">
    <citation type="journal article" date="2015" name="Data Brief">
        <title>Shoot transcriptome of the giant reed, Arundo donax.</title>
        <authorList>
            <person name="Barrero R.A."/>
            <person name="Guerrero F.D."/>
            <person name="Moolhuijzen P."/>
            <person name="Goolsby J.A."/>
            <person name="Tidwell J."/>
            <person name="Bellgard S.E."/>
            <person name="Bellgard M.I."/>
        </authorList>
    </citation>
    <scope>NUCLEOTIDE SEQUENCE</scope>
    <source>
        <tissue evidence="2">Shoot tissue taken approximately 20 cm above the soil surface</tissue>
    </source>
</reference>
<feature type="chain" id="PRO_5012045548" evidence="1">
    <location>
        <begin position="16"/>
        <end position="33"/>
    </location>
</feature>
<organism evidence="2">
    <name type="scientific">Arundo donax</name>
    <name type="common">Giant reed</name>
    <name type="synonym">Donax arundinaceus</name>
    <dbReference type="NCBI Taxonomy" id="35708"/>
    <lineage>
        <taxon>Eukaryota</taxon>
        <taxon>Viridiplantae</taxon>
        <taxon>Streptophyta</taxon>
        <taxon>Embryophyta</taxon>
        <taxon>Tracheophyta</taxon>
        <taxon>Spermatophyta</taxon>
        <taxon>Magnoliopsida</taxon>
        <taxon>Liliopsida</taxon>
        <taxon>Poales</taxon>
        <taxon>Poaceae</taxon>
        <taxon>PACMAD clade</taxon>
        <taxon>Arundinoideae</taxon>
        <taxon>Arundineae</taxon>
        <taxon>Arundo</taxon>
    </lineage>
</organism>
<proteinExistence type="predicted"/>
<dbReference type="AlphaFoldDB" id="A0A0A8YIY7"/>
<evidence type="ECO:0000256" key="1">
    <source>
        <dbReference type="SAM" id="SignalP"/>
    </source>
</evidence>
<protein>
    <submittedName>
        <fullName evidence="2">Uncharacterized protein</fullName>
    </submittedName>
</protein>